<feature type="compositionally biased region" description="Basic and acidic residues" evidence="1">
    <location>
        <begin position="87"/>
        <end position="100"/>
    </location>
</feature>
<feature type="compositionally biased region" description="Polar residues" evidence="1">
    <location>
        <begin position="285"/>
        <end position="297"/>
    </location>
</feature>
<organism evidence="3">
    <name type="scientific">Amphora coffeiformis</name>
    <dbReference type="NCBI Taxonomy" id="265554"/>
    <lineage>
        <taxon>Eukaryota</taxon>
        <taxon>Sar</taxon>
        <taxon>Stramenopiles</taxon>
        <taxon>Ochrophyta</taxon>
        <taxon>Bacillariophyta</taxon>
        <taxon>Bacillariophyceae</taxon>
        <taxon>Bacillariophycidae</taxon>
        <taxon>Thalassiophysales</taxon>
        <taxon>Catenulaceae</taxon>
        <taxon>Amphora</taxon>
    </lineage>
</organism>
<proteinExistence type="predicted"/>
<feature type="non-terminal residue" evidence="3">
    <location>
        <position position="297"/>
    </location>
</feature>
<reference evidence="3" key="1">
    <citation type="submission" date="2021-01" db="EMBL/GenBank/DDBJ databases">
        <authorList>
            <person name="Corre E."/>
            <person name="Pelletier E."/>
            <person name="Niang G."/>
            <person name="Scheremetjew M."/>
            <person name="Finn R."/>
            <person name="Kale V."/>
            <person name="Holt S."/>
            <person name="Cochrane G."/>
            <person name="Meng A."/>
            <person name="Brown T."/>
            <person name="Cohen L."/>
        </authorList>
    </citation>
    <scope>NUCLEOTIDE SEQUENCE</scope>
    <source>
        <strain evidence="3">CCMP127</strain>
    </source>
</reference>
<feature type="compositionally biased region" description="Polar residues" evidence="1">
    <location>
        <begin position="146"/>
        <end position="156"/>
    </location>
</feature>
<gene>
    <name evidence="3" type="ORF">ACOF00016_LOCUS7560</name>
</gene>
<dbReference type="Pfam" id="PF20710">
    <property type="entry name" value="DUF6824"/>
    <property type="match status" value="1"/>
</dbReference>
<name>A0A7S3L5T8_9STRA</name>
<feature type="compositionally biased region" description="Low complexity" evidence="1">
    <location>
        <begin position="54"/>
        <end position="86"/>
    </location>
</feature>
<evidence type="ECO:0000313" key="3">
    <source>
        <dbReference type="EMBL" id="CAE0409999.1"/>
    </source>
</evidence>
<sequence length="297" mass="32158">MAPNTNHNFDAVASADTSVDGRINHNNTNDTPHPEHSPNPRGYPEGSFTDSKLPAAASSHSHITTTTPSQSSTSAMQQHVPSSSPSHHPESSNRGHHDYRLPLNGKRKHSSSTITAEPDTEAGLELLFAASLIQQNDDCHKQQAPSAKTISSCSENESTHGDSPLHTSAALTESADVLEPSDRDVLCGRGGFINKHTGNIVYRKVVDYNKAIYKQVPKRHRILVSQSIVQTIEKHGGRFLQLVGGQPVGGQSHQVWKCIQFRRAVQKTSQALREPSADAMECSSAADQSTASPKRVK</sequence>
<dbReference type="AlphaFoldDB" id="A0A7S3L5T8"/>
<accession>A0A7S3L5T8</accession>
<feature type="region of interest" description="Disordered" evidence="1">
    <location>
        <begin position="1"/>
        <end position="115"/>
    </location>
</feature>
<evidence type="ECO:0000256" key="1">
    <source>
        <dbReference type="SAM" id="MobiDB-lite"/>
    </source>
</evidence>
<evidence type="ECO:0000259" key="2">
    <source>
        <dbReference type="Pfam" id="PF20710"/>
    </source>
</evidence>
<dbReference type="EMBL" id="HBIM01008924">
    <property type="protein sequence ID" value="CAE0409999.1"/>
    <property type="molecule type" value="Transcribed_RNA"/>
</dbReference>
<feature type="region of interest" description="Disordered" evidence="1">
    <location>
        <begin position="272"/>
        <end position="297"/>
    </location>
</feature>
<feature type="region of interest" description="Disordered" evidence="1">
    <location>
        <begin position="146"/>
        <end position="166"/>
    </location>
</feature>
<dbReference type="InterPro" id="IPR049227">
    <property type="entry name" value="DUF6824"/>
</dbReference>
<feature type="domain" description="DUF6824" evidence="2">
    <location>
        <begin position="184"/>
        <end position="274"/>
    </location>
</feature>
<protein>
    <recommendedName>
        <fullName evidence="2">DUF6824 domain-containing protein</fullName>
    </recommendedName>
</protein>